<dbReference type="EMBL" id="CP095072">
    <property type="protein sequence ID" value="UOQ49617.1"/>
    <property type="molecule type" value="Genomic_DNA"/>
</dbReference>
<dbReference type="Pfam" id="PF01381">
    <property type="entry name" value="HTH_3"/>
    <property type="match status" value="1"/>
</dbReference>
<reference evidence="2 3" key="1">
    <citation type="submission" date="2022-04" db="EMBL/GenBank/DDBJ databases">
        <title>Gracilibacillus sp. isolated from saltern.</title>
        <authorList>
            <person name="Won M."/>
            <person name="Lee C.-M."/>
            <person name="Woen H.-Y."/>
            <person name="Kwon S.-W."/>
        </authorList>
    </citation>
    <scope>NUCLEOTIDE SEQUENCE [LARGE SCALE GENOMIC DNA]</scope>
    <source>
        <strain evidence="2 3">SSWR10-1</strain>
    </source>
</reference>
<dbReference type="PROSITE" id="PS50943">
    <property type="entry name" value="HTH_CROC1"/>
    <property type="match status" value="1"/>
</dbReference>
<dbReference type="SMART" id="SM00530">
    <property type="entry name" value="HTH_XRE"/>
    <property type="match status" value="1"/>
</dbReference>
<gene>
    <name evidence="2" type="ORF">MUN88_05925</name>
</gene>
<evidence type="ECO:0000313" key="3">
    <source>
        <dbReference type="Proteomes" id="UP000831782"/>
    </source>
</evidence>
<dbReference type="Gene3D" id="1.10.260.40">
    <property type="entry name" value="lambda repressor-like DNA-binding domains"/>
    <property type="match status" value="1"/>
</dbReference>
<organism evidence="2 3">
    <name type="scientific">Gracilibacillus caseinilyticus</name>
    <dbReference type="NCBI Taxonomy" id="2932256"/>
    <lineage>
        <taxon>Bacteria</taxon>
        <taxon>Bacillati</taxon>
        <taxon>Bacillota</taxon>
        <taxon>Bacilli</taxon>
        <taxon>Bacillales</taxon>
        <taxon>Bacillaceae</taxon>
        <taxon>Gracilibacillus</taxon>
    </lineage>
</organism>
<dbReference type="InterPro" id="IPR010982">
    <property type="entry name" value="Lambda_DNA-bd_dom_sf"/>
</dbReference>
<protein>
    <submittedName>
        <fullName evidence="2">Helix-turn-helix transcriptional regulator</fullName>
    </submittedName>
</protein>
<dbReference type="Proteomes" id="UP000831782">
    <property type="component" value="Chromosome"/>
</dbReference>
<feature type="domain" description="HTH cro/C1-type" evidence="1">
    <location>
        <begin position="23"/>
        <end position="80"/>
    </location>
</feature>
<dbReference type="InterPro" id="IPR001387">
    <property type="entry name" value="Cro/C1-type_HTH"/>
</dbReference>
<evidence type="ECO:0000313" key="2">
    <source>
        <dbReference type="EMBL" id="UOQ49617.1"/>
    </source>
</evidence>
<name>A0ABY4F0B2_9BACI</name>
<proteinExistence type="predicted"/>
<evidence type="ECO:0000259" key="1">
    <source>
        <dbReference type="PROSITE" id="PS50943"/>
    </source>
</evidence>
<accession>A0ABY4F0B2</accession>
<sequence length="161" mass="18700">MGKHKERNMVYGREISSKFAVAIREKRKQLGLSLEEVSEQSPSSPSPSYISRLERYERRNPTFSLMVDLANCLGMDLNSLFRLSINIEDKGEDVVDLFQNNSFSIEGEIVNSMEIRAKLMEIVRTIIYEMNVNVSYKDALNLLEKIREFHQEKEEMMKEGV</sequence>
<dbReference type="CDD" id="cd00093">
    <property type="entry name" value="HTH_XRE"/>
    <property type="match status" value="1"/>
</dbReference>
<dbReference type="RefSeq" id="WP_244722091.1">
    <property type="nucleotide sequence ID" value="NZ_CP095072.1"/>
</dbReference>
<dbReference type="SUPFAM" id="SSF47413">
    <property type="entry name" value="lambda repressor-like DNA-binding domains"/>
    <property type="match status" value="1"/>
</dbReference>
<keyword evidence="3" id="KW-1185">Reference proteome</keyword>